<dbReference type="Pfam" id="PF00069">
    <property type="entry name" value="Pkinase"/>
    <property type="match status" value="1"/>
</dbReference>
<evidence type="ECO:0000256" key="5">
    <source>
        <dbReference type="ARBA" id="ARBA00022777"/>
    </source>
</evidence>
<evidence type="ECO:0000313" key="12">
    <source>
        <dbReference type="Proteomes" id="UP000245207"/>
    </source>
</evidence>
<dbReference type="InterPro" id="IPR011009">
    <property type="entry name" value="Kinase-like_dom_sf"/>
</dbReference>
<dbReference type="Gene3D" id="1.10.510.10">
    <property type="entry name" value="Transferase(Phosphotransferase) domain 1"/>
    <property type="match status" value="1"/>
</dbReference>
<dbReference type="PANTHER" id="PTHR24056:SF425">
    <property type="entry name" value="PROTEIN KINASE DOMAIN-CONTAINING PROTEIN"/>
    <property type="match status" value="1"/>
</dbReference>
<evidence type="ECO:0000256" key="3">
    <source>
        <dbReference type="ARBA" id="ARBA00022679"/>
    </source>
</evidence>
<dbReference type="GO" id="GO:0008353">
    <property type="term" value="F:RNA polymerase II CTD heptapeptide repeat kinase activity"/>
    <property type="evidence" value="ECO:0007669"/>
    <property type="project" value="TreeGrafter"/>
</dbReference>
<dbReference type="Gene3D" id="3.30.200.20">
    <property type="entry name" value="Phosphorylase Kinase, domain 1"/>
    <property type="match status" value="1"/>
</dbReference>
<feature type="binding site" evidence="7">
    <location>
        <position position="90"/>
    </location>
    <ligand>
        <name>ATP</name>
        <dbReference type="ChEBI" id="CHEBI:30616"/>
    </ligand>
</feature>
<dbReference type="InterPro" id="IPR008271">
    <property type="entry name" value="Ser/Thr_kinase_AS"/>
</dbReference>
<protein>
    <submittedName>
        <fullName evidence="11">Protein kinase-like domain-containing protein</fullName>
    </submittedName>
</protein>
<name>A0A2U1N9Q2_ARTAN</name>
<evidence type="ECO:0000256" key="9">
    <source>
        <dbReference type="SAM" id="MobiDB-lite"/>
    </source>
</evidence>
<evidence type="ECO:0000256" key="7">
    <source>
        <dbReference type="PROSITE-ProRule" id="PRU10141"/>
    </source>
</evidence>
<keyword evidence="5 11" id="KW-0418">Kinase</keyword>
<feature type="compositionally biased region" description="Basic and acidic residues" evidence="9">
    <location>
        <begin position="365"/>
        <end position="381"/>
    </location>
</feature>
<feature type="region of interest" description="Disordered" evidence="9">
    <location>
        <begin position="323"/>
        <end position="381"/>
    </location>
</feature>
<dbReference type="STRING" id="35608.A0A2U1N9Q2"/>
<dbReference type="SMART" id="SM00220">
    <property type="entry name" value="S_TKc"/>
    <property type="match status" value="1"/>
</dbReference>
<feature type="region of interest" description="Disordered" evidence="9">
    <location>
        <begin position="23"/>
        <end position="48"/>
    </location>
</feature>
<keyword evidence="4 7" id="KW-0547">Nucleotide-binding</keyword>
<dbReference type="PROSITE" id="PS50011">
    <property type="entry name" value="PROTEIN_KINASE_DOM"/>
    <property type="match status" value="1"/>
</dbReference>
<dbReference type="EMBL" id="PKPP01003281">
    <property type="protein sequence ID" value="PWA70229.1"/>
    <property type="molecule type" value="Genomic_DNA"/>
</dbReference>
<evidence type="ECO:0000256" key="8">
    <source>
        <dbReference type="RuleBase" id="RU000304"/>
    </source>
</evidence>
<comment type="caution">
    <text evidence="11">The sequence shown here is derived from an EMBL/GenBank/DDBJ whole genome shotgun (WGS) entry which is preliminary data.</text>
</comment>
<dbReference type="PROSITE" id="PS00107">
    <property type="entry name" value="PROTEIN_KINASE_ATP"/>
    <property type="match status" value="1"/>
</dbReference>
<dbReference type="AlphaFoldDB" id="A0A2U1N9Q2"/>
<keyword evidence="6 7" id="KW-0067">ATP-binding</keyword>
<sequence>MGCAPTKPLMDSSHHQGLYKLKMENGYMRGSRKSTSSGRNLSDNVPKDALDGLVPKSADAYDKLDKVGSGTYSNVYKARDRKTKKIVALKKVRFDTSEPESIKFMAREIMMLRKLDHPNIVKLLGLATSRMQYSLYLVFDYMQTDLSRIISRPDERLTEPQVKFYMHQLLSGLEHCHERGILHRDIKGSNLLIDRDGNLKIADFGLANHYDSKKPVPLTNRVVTLWYRSPELLLGATHYGPGIDLWSAGCLLAEMFAGRPIMPGRTEGAEKEKKLEVIRTSDEHVMIKVSPPSPSVEPSPTEQILAPLPSPENSYQRYQRQMSESHPNARMNIKNRPPLPGAKRISSKYGGMIDEHVTRVPRSSSTREFRKMDQKFDLLDD</sequence>
<dbReference type="GO" id="GO:0032968">
    <property type="term" value="P:positive regulation of transcription elongation by RNA polymerase II"/>
    <property type="evidence" value="ECO:0007669"/>
    <property type="project" value="TreeGrafter"/>
</dbReference>
<evidence type="ECO:0000259" key="10">
    <source>
        <dbReference type="PROSITE" id="PS50011"/>
    </source>
</evidence>
<dbReference type="Proteomes" id="UP000245207">
    <property type="component" value="Unassembled WGS sequence"/>
</dbReference>
<keyword evidence="2 8" id="KW-0723">Serine/threonine-protein kinase</keyword>
<dbReference type="InterPro" id="IPR017441">
    <property type="entry name" value="Protein_kinase_ATP_BS"/>
</dbReference>
<dbReference type="OrthoDB" id="1732493at2759"/>
<dbReference type="SUPFAM" id="SSF56112">
    <property type="entry name" value="Protein kinase-like (PK-like)"/>
    <property type="match status" value="1"/>
</dbReference>
<reference evidence="11 12" key="1">
    <citation type="journal article" date="2018" name="Mol. Plant">
        <title>The genome of Artemisia annua provides insight into the evolution of Asteraceae family and artemisinin biosynthesis.</title>
        <authorList>
            <person name="Shen Q."/>
            <person name="Zhang L."/>
            <person name="Liao Z."/>
            <person name="Wang S."/>
            <person name="Yan T."/>
            <person name="Shi P."/>
            <person name="Liu M."/>
            <person name="Fu X."/>
            <person name="Pan Q."/>
            <person name="Wang Y."/>
            <person name="Lv Z."/>
            <person name="Lu X."/>
            <person name="Zhang F."/>
            <person name="Jiang W."/>
            <person name="Ma Y."/>
            <person name="Chen M."/>
            <person name="Hao X."/>
            <person name="Li L."/>
            <person name="Tang Y."/>
            <person name="Lv G."/>
            <person name="Zhou Y."/>
            <person name="Sun X."/>
            <person name="Brodelius P.E."/>
            <person name="Rose J.K.C."/>
            <person name="Tang K."/>
        </authorList>
    </citation>
    <scope>NUCLEOTIDE SEQUENCE [LARGE SCALE GENOMIC DNA]</scope>
    <source>
        <strain evidence="12">cv. Huhao1</strain>
        <tissue evidence="11">Leaf</tissue>
    </source>
</reference>
<dbReference type="GO" id="GO:0000307">
    <property type="term" value="C:cyclin-dependent protein kinase holoenzyme complex"/>
    <property type="evidence" value="ECO:0007669"/>
    <property type="project" value="TreeGrafter"/>
</dbReference>
<dbReference type="GO" id="GO:0005524">
    <property type="term" value="F:ATP binding"/>
    <property type="evidence" value="ECO:0007669"/>
    <property type="project" value="UniProtKB-UniRule"/>
</dbReference>
<keyword evidence="3" id="KW-0808">Transferase</keyword>
<evidence type="ECO:0000256" key="6">
    <source>
        <dbReference type="ARBA" id="ARBA00022840"/>
    </source>
</evidence>
<comment type="similarity">
    <text evidence="1">Belongs to the protein kinase superfamily. CMGC Ser/Thr protein kinase family. CDC2/CDKX subfamily.</text>
</comment>
<dbReference type="FunFam" id="1.10.510.10:FF:000624">
    <property type="entry name" value="Mitogen-activated protein kinase"/>
    <property type="match status" value="1"/>
</dbReference>
<dbReference type="GO" id="GO:0005634">
    <property type="term" value="C:nucleus"/>
    <property type="evidence" value="ECO:0007669"/>
    <property type="project" value="TreeGrafter"/>
</dbReference>
<evidence type="ECO:0000256" key="4">
    <source>
        <dbReference type="ARBA" id="ARBA00022741"/>
    </source>
</evidence>
<proteinExistence type="inferred from homology"/>
<feature type="region of interest" description="Disordered" evidence="9">
    <location>
        <begin position="288"/>
        <end position="310"/>
    </location>
</feature>
<dbReference type="PROSITE" id="PS00108">
    <property type="entry name" value="PROTEIN_KINASE_ST"/>
    <property type="match status" value="1"/>
</dbReference>
<organism evidence="11 12">
    <name type="scientific">Artemisia annua</name>
    <name type="common">Sweet wormwood</name>
    <dbReference type="NCBI Taxonomy" id="35608"/>
    <lineage>
        <taxon>Eukaryota</taxon>
        <taxon>Viridiplantae</taxon>
        <taxon>Streptophyta</taxon>
        <taxon>Embryophyta</taxon>
        <taxon>Tracheophyta</taxon>
        <taxon>Spermatophyta</taxon>
        <taxon>Magnoliopsida</taxon>
        <taxon>eudicotyledons</taxon>
        <taxon>Gunneridae</taxon>
        <taxon>Pentapetalae</taxon>
        <taxon>asterids</taxon>
        <taxon>campanulids</taxon>
        <taxon>Asterales</taxon>
        <taxon>Asteraceae</taxon>
        <taxon>Asteroideae</taxon>
        <taxon>Anthemideae</taxon>
        <taxon>Artemisiinae</taxon>
        <taxon>Artemisia</taxon>
    </lineage>
</organism>
<feature type="compositionally biased region" description="Polar residues" evidence="9">
    <location>
        <begin position="33"/>
        <end position="43"/>
    </location>
</feature>
<keyword evidence="12" id="KW-1185">Reference proteome</keyword>
<evidence type="ECO:0000256" key="2">
    <source>
        <dbReference type="ARBA" id="ARBA00022527"/>
    </source>
</evidence>
<accession>A0A2U1N9Q2</accession>
<dbReference type="PANTHER" id="PTHR24056">
    <property type="entry name" value="CELL DIVISION PROTEIN KINASE"/>
    <property type="match status" value="1"/>
</dbReference>
<dbReference type="FunFam" id="3.30.200.20:FF:000021">
    <property type="entry name" value="probable serine/threonine-protein kinase At1g54610"/>
    <property type="match status" value="1"/>
</dbReference>
<evidence type="ECO:0000313" key="11">
    <source>
        <dbReference type="EMBL" id="PWA70229.1"/>
    </source>
</evidence>
<evidence type="ECO:0000256" key="1">
    <source>
        <dbReference type="ARBA" id="ARBA00006485"/>
    </source>
</evidence>
<gene>
    <name evidence="11" type="ORF">CTI12_AA290350</name>
</gene>
<dbReference type="InterPro" id="IPR050108">
    <property type="entry name" value="CDK"/>
</dbReference>
<feature type="domain" description="Protein kinase" evidence="10">
    <location>
        <begin position="61"/>
        <end position="342"/>
    </location>
</feature>
<dbReference type="InterPro" id="IPR000719">
    <property type="entry name" value="Prot_kinase_dom"/>
</dbReference>